<name>A0ABP8QVX0_9SPHI</name>
<gene>
    <name evidence="1" type="ORF">GCM10023173_04160</name>
</gene>
<evidence type="ECO:0008006" key="3">
    <source>
        <dbReference type="Google" id="ProtNLM"/>
    </source>
</evidence>
<dbReference type="PROSITE" id="PS51257">
    <property type="entry name" value="PROKAR_LIPOPROTEIN"/>
    <property type="match status" value="1"/>
</dbReference>
<reference evidence="2" key="1">
    <citation type="journal article" date="2019" name="Int. J. Syst. Evol. Microbiol.">
        <title>The Global Catalogue of Microorganisms (GCM) 10K type strain sequencing project: providing services to taxonomists for standard genome sequencing and annotation.</title>
        <authorList>
            <consortium name="The Broad Institute Genomics Platform"/>
            <consortium name="The Broad Institute Genome Sequencing Center for Infectious Disease"/>
            <person name="Wu L."/>
            <person name="Ma J."/>
        </authorList>
    </citation>
    <scope>NUCLEOTIDE SEQUENCE [LARGE SCALE GENOMIC DNA]</scope>
    <source>
        <strain evidence="2">JCM 17858</strain>
    </source>
</reference>
<protein>
    <recommendedName>
        <fullName evidence="3">Glycoside hydrolase</fullName>
    </recommendedName>
</protein>
<sequence length="411" mass="46229">MKKNNNIYKILALSFFVLSLMMGCKENELVFPEQIPADEIEVTERGPVKQNGFTVITIDDEKVKFDLSTVDVETVESIFFSHNRAGVQEVTEVKNFQELYIIENLPVGMPTAIEVWAKGKNGLESKKYTYSVSPLPYPARGLANNISIEGGIKSVVFFMLNLSRANATLYYKIDDAATFTEVDMPTPTPGVNFEVKGLAPGLHTVSYYVADENGGQSEIKTAQIDVLEPPLINYNTAELRAGWTPYASNSNSLQEGPPTFMLDANPNTIWHTQWLTTITSNHRPDQKYPFTLIFTFTETRAASPSGLYDEEFLKNPAGPYKPILIKEVTLLHRAVNNYRVKDIELYGIKEDGTEVKLGDYTLSNTQQKNVISLADNETFFKAVKIICLTTFHPTDQFANFNEIFIKGYEVY</sequence>
<evidence type="ECO:0000313" key="2">
    <source>
        <dbReference type="Proteomes" id="UP001500394"/>
    </source>
</evidence>
<dbReference type="EMBL" id="BAABGR010000006">
    <property type="protein sequence ID" value="GAA4511457.1"/>
    <property type="molecule type" value="Genomic_DNA"/>
</dbReference>
<dbReference type="RefSeq" id="WP_345064037.1">
    <property type="nucleotide sequence ID" value="NZ_BAABGR010000006.1"/>
</dbReference>
<keyword evidence="2" id="KW-1185">Reference proteome</keyword>
<accession>A0ABP8QVX0</accession>
<organism evidence="1 2">
    <name type="scientific">Sphingobacterium thermophilum</name>
    <dbReference type="NCBI Taxonomy" id="768534"/>
    <lineage>
        <taxon>Bacteria</taxon>
        <taxon>Pseudomonadati</taxon>
        <taxon>Bacteroidota</taxon>
        <taxon>Sphingobacteriia</taxon>
        <taxon>Sphingobacteriales</taxon>
        <taxon>Sphingobacteriaceae</taxon>
        <taxon>Sphingobacterium</taxon>
    </lineage>
</organism>
<comment type="caution">
    <text evidence="1">The sequence shown here is derived from an EMBL/GenBank/DDBJ whole genome shotgun (WGS) entry which is preliminary data.</text>
</comment>
<evidence type="ECO:0000313" key="1">
    <source>
        <dbReference type="EMBL" id="GAA4511457.1"/>
    </source>
</evidence>
<dbReference type="Gene3D" id="2.60.120.260">
    <property type="entry name" value="Galactose-binding domain-like"/>
    <property type="match status" value="1"/>
</dbReference>
<dbReference type="Proteomes" id="UP001500394">
    <property type="component" value="Unassembled WGS sequence"/>
</dbReference>
<proteinExistence type="predicted"/>